<dbReference type="PROSITE" id="PS00588">
    <property type="entry name" value="FLAGELLA_BB_ROD"/>
    <property type="match status" value="1"/>
</dbReference>
<keyword evidence="10" id="KW-0969">Cilium</keyword>
<dbReference type="GO" id="GO:0030694">
    <property type="term" value="C:bacterial-type flagellum basal body, rod"/>
    <property type="evidence" value="ECO:0007669"/>
    <property type="project" value="UniProtKB-UniRule"/>
</dbReference>
<dbReference type="InterPro" id="IPR019776">
    <property type="entry name" value="Flagellar_basal_body_rod_CS"/>
</dbReference>
<comment type="subunit">
    <text evidence="5 6">The basal body constitutes a major portion of the flagellar organelle and consists of four rings (L,P,S, and M) mounted on a central rod. The rod consists of about 26 subunits of FlgG in the distal portion, and FlgB, FlgC and FlgF are thought to build up the proximal portion of the rod with about 6 subunits each.</text>
</comment>
<dbReference type="InterPro" id="IPR001444">
    <property type="entry name" value="Flag_bb_rod_N"/>
</dbReference>
<dbReference type="EMBL" id="BSRA01000001">
    <property type="protein sequence ID" value="GLV12356.1"/>
    <property type="molecule type" value="Genomic_DNA"/>
</dbReference>
<evidence type="ECO:0000313" key="9">
    <source>
        <dbReference type="EMBL" id="GLV12356.1"/>
    </source>
</evidence>
<dbReference type="GO" id="GO:0071978">
    <property type="term" value="P:bacterial-type flagellum-dependent swarming motility"/>
    <property type="evidence" value="ECO:0007669"/>
    <property type="project" value="TreeGrafter"/>
</dbReference>
<dbReference type="NCBIfam" id="TIGR01395">
    <property type="entry name" value="FlgC"/>
    <property type="match status" value="1"/>
</dbReference>
<gene>
    <name evidence="9" type="ORF">Heshes_00400</name>
    <name evidence="10" type="ORF">SAMN04489725_10443</name>
</gene>
<evidence type="ECO:0000256" key="1">
    <source>
        <dbReference type="ARBA" id="ARBA00004117"/>
    </source>
</evidence>
<comment type="subcellular location">
    <subcellularLocation>
        <location evidence="1 6">Bacterial flagellum basal body</location>
    </subcellularLocation>
</comment>
<reference evidence="11" key="1">
    <citation type="submission" date="2016-10" db="EMBL/GenBank/DDBJ databases">
        <authorList>
            <person name="Varghese N."/>
        </authorList>
    </citation>
    <scope>NUCLEOTIDE SEQUENCE [LARGE SCALE GENOMIC DNA]</scope>
    <source>
        <strain evidence="11">DSM 12489</strain>
    </source>
</reference>
<keyword evidence="4 6" id="KW-0975">Bacterial flagellum</keyword>
<evidence type="ECO:0000256" key="6">
    <source>
        <dbReference type="RuleBase" id="RU362062"/>
    </source>
</evidence>
<protein>
    <recommendedName>
        <fullName evidence="3 6">Flagellar basal-body rod protein FlgC</fullName>
    </recommendedName>
</protein>
<dbReference type="Pfam" id="PF06429">
    <property type="entry name" value="Flg_bbr_C"/>
    <property type="match status" value="1"/>
</dbReference>
<evidence type="ECO:0000256" key="2">
    <source>
        <dbReference type="ARBA" id="ARBA00009677"/>
    </source>
</evidence>
<dbReference type="PANTHER" id="PTHR30435:SF2">
    <property type="entry name" value="FLAGELLAR BASAL-BODY ROD PROTEIN FLGC"/>
    <property type="match status" value="1"/>
</dbReference>
<evidence type="ECO:0000256" key="3">
    <source>
        <dbReference type="ARBA" id="ARBA00017941"/>
    </source>
</evidence>
<dbReference type="RefSeq" id="WP_040289511.1">
    <property type="nucleotide sequence ID" value="NZ_BSRA01000001.1"/>
</dbReference>
<dbReference type="EMBL" id="FNOJ01000004">
    <property type="protein sequence ID" value="SDW30396.1"/>
    <property type="molecule type" value="Genomic_DNA"/>
</dbReference>
<sequence>MLDNSSMNISASGLAANQLWMNVIANNIANANTTRTPQGGPYRSEIVNFQAVQQPASFQTTLGQAMTYGGGGVEVSSITQDTSPFQLVYDPSSPDAVNGYVKMPNVDIATQMVDLVQASRAYEANATAFDAAKQMAVSALSIGK</sequence>
<evidence type="ECO:0000256" key="4">
    <source>
        <dbReference type="ARBA" id="ARBA00023143"/>
    </source>
</evidence>
<proteinExistence type="inferred from homology"/>
<dbReference type="InterPro" id="IPR010930">
    <property type="entry name" value="Flg_bb/hook_C_dom"/>
</dbReference>
<keyword evidence="11" id="KW-1185">Reference proteome</keyword>
<dbReference type="Pfam" id="PF00460">
    <property type="entry name" value="Flg_bb_rod"/>
    <property type="match status" value="1"/>
</dbReference>
<name>A0A1H2SFI6_9BACL</name>
<reference evidence="10" key="2">
    <citation type="submission" date="2016-10" db="EMBL/GenBank/DDBJ databases">
        <authorList>
            <person name="de Groot N.N."/>
        </authorList>
    </citation>
    <scope>NUCLEOTIDE SEQUENCE [LARGE SCALE GENOMIC DNA]</scope>
    <source>
        <strain evidence="10">DSM 12489</strain>
    </source>
</reference>
<accession>A0A1H2SFI6</accession>
<evidence type="ECO:0000313" key="11">
    <source>
        <dbReference type="Proteomes" id="UP000182589"/>
    </source>
</evidence>
<dbReference type="Proteomes" id="UP000182589">
    <property type="component" value="Unassembled WGS sequence"/>
</dbReference>
<reference evidence="9" key="3">
    <citation type="submission" date="2023-02" db="EMBL/GenBank/DDBJ databases">
        <title>Proposal of a novel subspecies: Alicyclobacillus hesperidum subspecies aegle.</title>
        <authorList>
            <person name="Goto K."/>
            <person name="Fujii T."/>
            <person name="Yasui K."/>
            <person name="Mochida K."/>
            <person name="Kato-Tanaka Y."/>
            <person name="Morohoshi S."/>
            <person name="An S.Y."/>
            <person name="Kasai H."/>
            <person name="Yokota A."/>
        </authorList>
    </citation>
    <scope>NUCLEOTIDE SEQUENCE</scope>
    <source>
        <strain evidence="9">DSM 12766</strain>
    </source>
</reference>
<keyword evidence="10" id="KW-0966">Cell projection</keyword>
<evidence type="ECO:0000259" key="8">
    <source>
        <dbReference type="Pfam" id="PF06429"/>
    </source>
</evidence>
<evidence type="ECO:0000259" key="7">
    <source>
        <dbReference type="Pfam" id="PF00460"/>
    </source>
</evidence>
<organism evidence="10 11">
    <name type="scientific">Alicyclobacillus hesperidum</name>
    <dbReference type="NCBI Taxonomy" id="89784"/>
    <lineage>
        <taxon>Bacteria</taxon>
        <taxon>Bacillati</taxon>
        <taxon>Bacillota</taxon>
        <taxon>Bacilli</taxon>
        <taxon>Bacillales</taxon>
        <taxon>Alicyclobacillaceae</taxon>
        <taxon>Alicyclobacillus</taxon>
    </lineage>
</organism>
<dbReference type="InterPro" id="IPR006299">
    <property type="entry name" value="FlgC"/>
</dbReference>
<feature type="domain" description="Flagellar basal-body/hook protein C-terminal" evidence="8">
    <location>
        <begin position="98"/>
        <end position="141"/>
    </location>
</feature>
<keyword evidence="10" id="KW-0282">Flagellum</keyword>
<comment type="similarity">
    <text evidence="2">Belongs to the flagella basal body rod proteins family.</text>
</comment>
<dbReference type="PANTHER" id="PTHR30435">
    <property type="entry name" value="FLAGELLAR PROTEIN"/>
    <property type="match status" value="1"/>
</dbReference>
<evidence type="ECO:0000256" key="5">
    <source>
        <dbReference type="ARBA" id="ARBA00025933"/>
    </source>
</evidence>
<evidence type="ECO:0000313" key="10">
    <source>
        <dbReference type="EMBL" id="SDW30396.1"/>
    </source>
</evidence>
<feature type="domain" description="Flagellar basal body rod protein N-terminal" evidence="7">
    <location>
        <begin position="7"/>
        <end position="35"/>
    </location>
</feature>
<dbReference type="Proteomes" id="UP001157137">
    <property type="component" value="Unassembled WGS sequence"/>
</dbReference>
<dbReference type="STRING" id="89784.SAMN04489725_10443"/>
<dbReference type="AlphaFoldDB" id="A0A1H2SFI6"/>